<accession>A0A1V3X9H8</accession>
<organism evidence="2 3">
    <name type="scientific">Mycobacterium kansasii</name>
    <dbReference type="NCBI Taxonomy" id="1768"/>
    <lineage>
        <taxon>Bacteria</taxon>
        <taxon>Bacillati</taxon>
        <taxon>Actinomycetota</taxon>
        <taxon>Actinomycetes</taxon>
        <taxon>Mycobacteriales</taxon>
        <taxon>Mycobacteriaceae</taxon>
        <taxon>Mycobacterium</taxon>
    </lineage>
</organism>
<name>A0A1V3X9H8_MYCKA</name>
<evidence type="ECO:0000256" key="1">
    <source>
        <dbReference type="SAM" id="MobiDB-lite"/>
    </source>
</evidence>
<sequence length="39" mass="4317">MLPQRGASRAAARARLMTDRYHDDRSKAGPPVRDVCCST</sequence>
<dbReference type="EMBL" id="MVBM01000003">
    <property type="protein sequence ID" value="OOK75855.1"/>
    <property type="molecule type" value="Genomic_DNA"/>
</dbReference>
<feature type="compositionally biased region" description="Basic and acidic residues" evidence="1">
    <location>
        <begin position="16"/>
        <end position="27"/>
    </location>
</feature>
<evidence type="ECO:0000313" key="2">
    <source>
        <dbReference type="EMBL" id="OOK75855.1"/>
    </source>
</evidence>
<proteinExistence type="predicted"/>
<dbReference type="Proteomes" id="UP000189229">
    <property type="component" value="Unassembled WGS sequence"/>
</dbReference>
<gene>
    <name evidence="2" type="ORF">BZL30_4308</name>
</gene>
<protein>
    <submittedName>
        <fullName evidence="2">Uncharacterized protein</fullName>
    </submittedName>
</protein>
<feature type="region of interest" description="Disordered" evidence="1">
    <location>
        <begin position="1"/>
        <end position="39"/>
    </location>
</feature>
<evidence type="ECO:0000313" key="3">
    <source>
        <dbReference type="Proteomes" id="UP000189229"/>
    </source>
</evidence>
<reference evidence="2 3" key="1">
    <citation type="submission" date="2017-02" db="EMBL/GenBank/DDBJ databases">
        <title>Complete genome sequences of Mycobacterium kansasii strains isolated from rhesus macaques.</title>
        <authorList>
            <person name="Panda A."/>
            <person name="Nagaraj S."/>
            <person name="Zhao X."/>
            <person name="Tettelin H."/>
            <person name="Detolla L.J."/>
        </authorList>
    </citation>
    <scope>NUCLEOTIDE SEQUENCE [LARGE SCALE GENOMIC DNA]</scope>
    <source>
        <strain evidence="2 3">11-3813</strain>
    </source>
</reference>
<feature type="compositionally biased region" description="Low complexity" evidence="1">
    <location>
        <begin position="1"/>
        <end position="15"/>
    </location>
</feature>
<comment type="caution">
    <text evidence="2">The sequence shown here is derived from an EMBL/GenBank/DDBJ whole genome shotgun (WGS) entry which is preliminary data.</text>
</comment>
<dbReference type="AlphaFoldDB" id="A0A1V3X9H8"/>